<evidence type="ECO:0000256" key="2">
    <source>
        <dbReference type="ARBA" id="ARBA00022603"/>
    </source>
</evidence>
<comment type="similarity">
    <text evidence="10">In the N-terminal section; belongs to the methyltransferase superfamily. tRNA (mnm(5)s(2)U34)-methyltransferase family.</text>
</comment>
<dbReference type="InterPro" id="IPR006076">
    <property type="entry name" value="FAD-dep_OxRdtase"/>
</dbReference>
<keyword evidence="7 10" id="KW-0274">FAD</keyword>
<dbReference type="PANTHER" id="PTHR13847">
    <property type="entry name" value="SARCOSINE DEHYDROGENASE-RELATED"/>
    <property type="match status" value="1"/>
</dbReference>
<dbReference type="InterPro" id="IPR036188">
    <property type="entry name" value="FAD/NAD-bd_sf"/>
</dbReference>
<comment type="similarity">
    <text evidence="10">In the C-terminal section; belongs to the DAO family.</text>
</comment>
<feature type="domain" description="FAD dependent oxidoreductase" evidence="11">
    <location>
        <begin position="276"/>
        <end position="647"/>
    </location>
</feature>
<dbReference type="GO" id="GO:0004808">
    <property type="term" value="F:tRNA (5-methylaminomethyl-2-thiouridylate)(34)-methyltransferase activity"/>
    <property type="evidence" value="ECO:0007669"/>
    <property type="project" value="UniProtKB-EC"/>
</dbReference>
<feature type="region of interest" description="tRNA (mnm(5)s(2)U34)-methyltransferase" evidence="10">
    <location>
        <begin position="1"/>
        <end position="262"/>
    </location>
</feature>
<dbReference type="STRING" id="1328313.DS2_10252"/>
<evidence type="ECO:0000259" key="12">
    <source>
        <dbReference type="Pfam" id="PF05430"/>
    </source>
</evidence>
<sequence>MTKITTAQIEFRENGTPVSQSFDDIYFSREDGLTESIEVFQQGNRLLTRWQACEKSVFTIAETGFGTGLNFLAVCQSFSQFIQQNPTHKLKRLHFISFEKYPLEKQSLRQALANWPSLAQWSEPLLNQYPYLVAGPHRLQLSANIQLDLWIGDVQDSLQQMQTTKLYQVVKPPYFGEQVSRKPIGQGFVDAWFLDGFAPSKNPDMWQQGLFEHMARLSSAHGSFSTFTAAGFVRRGLIAAGFKVDKVAGFGRKRERIQGYLNQTSAKPAPAKTSNIAVIGGGIAAICTAMQLLKRDLTVDLYYQQPASGASGNQQGAIYPLLQNDHNNLIEVYLKGFYYAKQFYQNCLNLFDFPLEWCGVAQLNFSKLIAERQQAITSNPYFPAELVKAVDKQTLSKLSGIQLDTGGMYYPDGGWISPKHFVEGALDYLHKQTHVNIWPQHQLVELTYQGDNRSWQLDFQLDNNAKIRKNYDKVVLATGHQLAQFNACEHVAIEALRGQVSHLTATTEMANLKTVLCHKGYITPNWLGEYCIGATFSRDLDLTSNVKVDNHTNVVQQQKFLPNQADNFSVQRIVGQRAAIRAASLDHIPIMGEVLSTAELKYYHAKKNRQRPPELTPQQQYSGLYLLSGLGSRGLTTAPLLAETLAATIANEGLPLSHKVFEALNPNRFFYRGIKRGLV</sequence>
<keyword evidence="2 10" id="KW-0489">Methyltransferase</keyword>
<evidence type="ECO:0000256" key="4">
    <source>
        <dbReference type="ARBA" id="ARBA00022679"/>
    </source>
</evidence>
<comment type="caution">
    <text evidence="13">The sequence shown here is derived from an EMBL/GenBank/DDBJ whole genome shotgun (WGS) entry which is preliminary data.</text>
</comment>
<dbReference type="EC" id="1.5.-.-" evidence="10"/>
<dbReference type="Pfam" id="PF05430">
    <property type="entry name" value="Methyltransf_30"/>
    <property type="match status" value="1"/>
</dbReference>
<evidence type="ECO:0000256" key="8">
    <source>
        <dbReference type="ARBA" id="ARBA00023002"/>
    </source>
</evidence>
<dbReference type="EMBL" id="ARZY01000017">
    <property type="protein sequence ID" value="EWH10001.1"/>
    <property type="molecule type" value="Genomic_DNA"/>
</dbReference>
<gene>
    <name evidence="10 13" type="primary">mnmC</name>
    <name evidence="13" type="ORF">DS2_10252</name>
</gene>
<dbReference type="InterPro" id="IPR029063">
    <property type="entry name" value="SAM-dependent_MTases_sf"/>
</dbReference>
<comment type="function">
    <text evidence="10">Catalyzes the last two steps in the biosynthesis of 5-methylaminomethyl-2-thiouridine (mnm(5)s(2)U) at the wobble position (U34) in tRNA. Catalyzes the FAD-dependent demodification of cmnm(5)s(2)U34 to nm(5)s(2)U34, followed by the transfer of a methyl group from S-adenosyl-L-methionine to nm(5)s(2)U34, to form mnm(5)s(2)U34.</text>
</comment>
<dbReference type="PATRIC" id="fig|1328313.3.peg.2099"/>
<dbReference type="GO" id="GO:0032259">
    <property type="term" value="P:methylation"/>
    <property type="evidence" value="ECO:0007669"/>
    <property type="project" value="UniProtKB-KW"/>
</dbReference>
<dbReference type="eggNOG" id="COG4121">
    <property type="taxonomic scope" value="Bacteria"/>
</dbReference>
<dbReference type="NCBIfam" id="TIGR03197">
    <property type="entry name" value="MnmC_Cterm"/>
    <property type="match status" value="1"/>
</dbReference>
<evidence type="ECO:0000256" key="10">
    <source>
        <dbReference type="HAMAP-Rule" id="MF_01102"/>
    </source>
</evidence>
<dbReference type="Gene3D" id="3.30.9.10">
    <property type="entry name" value="D-Amino Acid Oxidase, subunit A, domain 2"/>
    <property type="match status" value="1"/>
</dbReference>
<evidence type="ECO:0000256" key="3">
    <source>
        <dbReference type="ARBA" id="ARBA00022630"/>
    </source>
</evidence>
<dbReference type="InterPro" id="IPR047785">
    <property type="entry name" value="tRNA_MNMC2"/>
</dbReference>
<evidence type="ECO:0000256" key="5">
    <source>
        <dbReference type="ARBA" id="ARBA00022691"/>
    </source>
</evidence>
<evidence type="ECO:0000256" key="1">
    <source>
        <dbReference type="ARBA" id="ARBA00022490"/>
    </source>
</evidence>
<evidence type="ECO:0000313" key="13">
    <source>
        <dbReference type="EMBL" id="EWH10001.1"/>
    </source>
</evidence>
<keyword evidence="3 10" id="KW-0285">Flavoprotein</keyword>
<dbReference type="PANTHER" id="PTHR13847:SF283">
    <property type="entry name" value="TRNA 5-METHYLAMINOMETHYL-2-THIOURIDINE BIOSYNTHESIS BIFUNCTIONAL PROTEIN MNMC"/>
    <property type="match status" value="1"/>
</dbReference>
<dbReference type="InterPro" id="IPR017610">
    <property type="entry name" value="tRNA_S-uridine_synth_MnmC_C"/>
</dbReference>
<dbReference type="GO" id="GO:0005737">
    <property type="term" value="C:cytoplasm"/>
    <property type="evidence" value="ECO:0007669"/>
    <property type="project" value="UniProtKB-SubCell"/>
</dbReference>
<accession>W7QDK7</accession>
<dbReference type="RefSeq" id="WP_035014667.1">
    <property type="nucleotide sequence ID" value="NZ_ARZY01000017.1"/>
</dbReference>
<keyword evidence="1 10" id="KW-0963">Cytoplasm</keyword>
<evidence type="ECO:0000256" key="6">
    <source>
        <dbReference type="ARBA" id="ARBA00022694"/>
    </source>
</evidence>
<keyword evidence="4 10" id="KW-0808">Transferase</keyword>
<dbReference type="Proteomes" id="UP000019276">
    <property type="component" value="Unassembled WGS sequence"/>
</dbReference>
<keyword evidence="8 10" id="KW-0560">Oxidoreductase</keyword>
<dbReference type="GO" id="GO:0016645">
    <property type="term" value="F:oxidoreductase activity, acting on the CH-NH group of donors"/>
    <property type="evidence" value="ECO:0007669"/>
    <property type="project" value="InterPro"/>
</dbReference>
<keyword evidence="5 10" id="KW-0949">S-adenosyl-L-methionine</keyword>
<dbReference type="InterPro" id="IPR023032">
    <property type="entry name" value="tRNA_MAMT_biosynth_bifunc_MnmC"/>
</dbReference>
<feature type="region of interest" description="FAD-dependent cmnm(5)s(2)U34 oxidoreductase" evidence="10">
    <location>
        <begin position="279"/>
        <end position="679"/>
    </location>
</feature>
<comment type="cofactor">
    <cofactor evidence="10">
        <name>FAD</name>
        <dbReference type="ChEBI" id="CHEBI:57692"/>
    </cofactor>
</comment>
<dbReference type="SUPFAM" id="SSF51905">
    <property type="entry name" value="FAD/NAD(P)-binding domain"/>
    <property type="match status" value="1"/>
</dbReference>
<reference evidence="13 14" key="1">
    <citation type="journal article" date="2014" name="Genome Announc.">
        <title>Draft Genome Sequence of the Agar-Degrading Bacterium Catenovulum sp. Strain DS-2, Isolated from Intestines of Haliotis diversicolor.</title>
        <authorList>
            <person name="Shan D."/>
            <person name="Li X."/>
            <person name="Gu Z."/>
            <person name="Wei G."/>
            <person name="Gao Z."/>
            <person name="Shao Z."/>
        </authorList>
    </citation>
    <scope>NUCLEOTIDE SEQUENCE [LARGE SCALE GENOMIC DNA]</scope>
    <source>
        <strain evidence="13 14">DS-2</strain>
    </source>
</reference>
<keyword evidence="6 10" id="KW-0819">tRNA processing</keyword>
<evidence type="ECO:0000259" key="11">
    <source>
        <dbReference type="Pfam" id="PF01266"/>
    </source>
</evidence>
<name>W7QDK7_9ALTE</name>
<protein>
    <recommendedName>
        <fullName evidence="10">tRNA 5-methylaminomethyl-2-thiouridine biosynthesis bifunctional protein MnmC</fullName>
        <shortName evidence="10">tRNA mnm(5)s(2)U biosynthesis bifunctional protein</shortName>
    </recommendedName>
    <domain>
        <recommendedName>
            <fullName evidence="10">tRNA (mnm(5)s(2)U34)-methyltransferase</fullName>
            <ecNumber evidence="10">2.1.1.61</ecNumber>
        </recommendedName>
    </domain>
    <domain>
        <recommendedName>
            <fullName evidence="10">FAD-dependent cmnm(5)s(2)U34 oxidoreductase</fullName>
            <ecNumber evidence="10">1.5.-.-</ecNumber>
        </recommendedName>
    </domain>
</protein>
<comment type="catalytic activity">
    <reaction evidence="10">
        <text>5-aminomethyl-2-thiouridine(34) in tRNA + S-adenosyl-L-methionine = 5-methylaminomethyl-2-thiouridine(34) in tRNA + S-adenosyl-L-homocysteine + H(+)</text>
        <dbReference type="Rhea" id="RHEA:19569"/>
        <dbReference type="Rhea" id="RHEA-COMP:10195"/>
        <dbReference type="Rhea" id="RHEA-COMP:10197"/>
        <dbReference type="ChEBI" id="CHEBI:15378"/>
        <dbReference type="ChEBI" id="CHEBI:57856"/>
        <dbReference type="ChEBI" id="CHEBI:59789"/>
        <dbReference type="ChEBI" id="CHEBI:74454"/>
        <dbReference type="ChEBI" id="CHEBI:74455"/>
        <dbReference type="EC" id="2.1.1.61"/>
    </reaction>
</comment>
<dbReference type="AlphaFoldDB" id="W7QDK7"/>
<dbReference type="eggNOG" id="COG0665">
    <property type="taxonomic scope" value="Bacteria"/>
</dbReference>
<dbReference type="Gene3D" id="3.50.50.60">
    <property type="entry name" value="FAD/NAD(P)-binding domain"/>
    <property type="match status" value="1"/>
</dbReference>
<proteinExistence type="inferred from homology"/>
<evidence type="ECO:0000256" key="7">
    <source>
        <dbReference type="ARBA" id="ARBA00022827"/>
    </source>
</evidence>
<comment type="subcellular location">
    <subcellularLocation>
        <location evidence="10">Cytoplasm</location>
    </subcellularLocation>
</comment>
<dbReference type="EC" id="2.1.1.61" evidence="10"/>
<keyword evidence="9 10" id="KW-0511">Multifunctional enzyme</keyword>
<feature type="domain" description="MnmC-like methyltransferase" evidence="12">
    <location>
        <begin position="117"/>
        <end position="261"/>
    </location>
</feature>
<dbReference type="GO" id="GO:0002098">
    <property type="term" value="P:tRNA wobble uridine modification"/>
    <property type="evidence" value="ECO:0007669"/>
    <property type="project" value="TreeGrafter"/>
</dbReference>
<dbReference type="Gene3D" id="3.40.50.150">
    <property type="entry name" value="Vaccinia Virus protein VP39"/>
    <property type="match status" value="1"/>
</dbReference>
<dbReference type="InterPro" id="IPR008471">
    <property type="entry name" value="MnmC-like_methylTransf"/>
</dbReference>
<dbReference type="HAMAP" id="MF_01102">
    <property type="entry name" value="MnmC"/>
    <property type="match status" value="1"/>
</dbReference>
<dbReference type="OrthoDB" id="9786494at2"/>
<organism evidence="13 14">
    <name type="scientific">Catenovulum agarivorans DS-2</name>
    <dbReference type="NCBI Taxonomy" id="1328313"/>
    <lineage>
        <taxon>Bacteria</taxon>
        <taxon>Pseudomonadati</taxon>
        <taxon>Pseudomonadota</taxon>
        <taxon>Gammaproteobacteria</taxon>
        <taxon>Alteromonadales</taxon>
        <taxon>Alteromonadaceae</taxon>
        <taxon>Catenovulum</taxon>
    </lineage>
</organism>
<dbReference type="GO" id="GO:0050660">
    <property type="term" value="F:flavin adenine dinucleotide binding"/>
    <property type="evidence" value="ECO:0007669"/>
    <property type="project" value="UniProtKB-UniRule"/>
</dbReference>
<dbReference type="Pfam" id="PF01266">
    <property type="entry name" value="DAO"/>
    <property type="match status" value="1"/>
</dbReference>
<keyword evidence="14" id="KW-1185">Reference proteome</keyword>
<evidence type="ECO:0000313" key="14">
    <source>
        <dbReference type="Proteomes" id="UP000019276"/>
    </source>
</evidence>
<evidence type="ECO:0000256" key="9">
    <source>
        <dbReference type="ARBA" id="ARBA00023268"/>
    </source>
</evidence>
<dbReference type="NCBIfam" id="NF033855">
    <property type="entry name" value="tRNA_MNMC2"/>
    <property type="match status" value="1"/>
</dbReference>